<proteinExistence type="inferred from homology"/>
<dbReference type="SUPFAM" id="SSF54719">
    <property type="entry name" value="Fe,Mn superoxide dismutase (SOD), C-terminal domain"/>
    <property type="match status" value="1"/>
</dbReference>
<keyword evidence="8" id="KW-1185">Reference proteome</keyword>
<evidence type="ECO:0000256" key="4">
    <source>
        <dbReference type="ARBA" id="ARBA00023002"/>
    </source>
</evidence>
<protein>
    <recommendedName>
        <fullName evidence="2">superoxide dismutase</fullName>
        <ecNumber evidence="2">1.15.1.1</ecNumber>
    </recommendedName>
</protein>
<dbReference type="Gene3D" id="3.55.40.20">
    <property type="entry name" value="Iron/manganese superoxide dismutase, C-terminal domain"/>
    <property type="match status" value="1"/>
</dbReference>
<gene>
    <name evidence="7" type="ORF">I551_8125</name>
</gene>
<name>A0ABN0QLE2_MYCUL</name>
<keyword evidence="3" id="KW-0479">Metal-binding</keyword>
<reference evidence="7 8" key="1">
    <citation type="submission" date="2014-01" db="EMBL/GenBank/DDBJ databases">
        <authorList>
            <person name="Dobos K."/>
            <person name="Lenaerts A."/>
            <person name="Ordway D."/>
            <person name="DeGroote M.A."/>
            <person name="Parker T."/>
            <person name="Sizemore C."/>
            <person name="Tallon L.J."/>
            <person name="Sadzewicz L.K."/>
            <person name="Sengamalay N."/>
            <person name="Fraser C.M."/>
            <person name="Hine E."/>
            <person name="Shefchek K.A."/>
            <person name="Das S.P."/>
            <person name="Tettelin H."/>
        </authorList>
    </citation>
    <scope>NUCLEOTIDE SEQUENCE [LARGE SCALE GENOMIC DNA]</scope>
    <source>
        <strain evidence="7 8">Harvey</strain>
    </source>
</reference>
<comment type="catalytic activity">
    <reaction evidence="5">
        <text>2 superoxide + 2 H(+) = H2O2 + O2</text>
        <dbReference type="Rhea" id="RHEA:20696"/>
        <dbReference type="ChEBI" id="CHEBI:15378"/>
        <dbReference type="ChEBI" id="CHEBI:15379"/>
        <dbReference type="ChEBI" id="CHEBI:16240"/>
        <dbReference type="ChEBI" id="CHEBI:18421"/>
        <dbReference type="EC" id="1.15.1.1"/>
    </reaction>
</comment>
<evidence type="ECO:0000256" key="2">
    <source>
        <dbReference type="ARBA" id="ARBA00012682"/>
    </source>
</evidence>
<organism evidence="7 8">
    <name type="scientific">Mycobacterium ulcerans str. Harvey</name>
    <dbReference type="NCBI Taxonomy" id="1299332"/>
    <lineage>
        <taxon>Bacteria</taxon>
        <taxon>Bacillati</taxon>
        <taxon>Actinomycetota</taxon>
        <taxon>Actinomycetes</taxon>
        <taxon>Mycobacteriales</taxon>
        <taxon>Mycobacteriaceae</taxon>
        <taxon>Mycobacterium</taxon>
        <taxon>Mycobacterium ulcerans group</taxon>
    </lineage>
</organism>
<evidence type="ECO:0000256" key="3">
    <source>
        <dbReference type="ARBA" id="ARBA00022723"/>
    </source>
</evidence>
<sequence>MWEHAFYLQYKNVKVDFAKAFWNVVNWADVQSRYDAATSKTQGLIFG</sequence>
<comment type="similarity">
    <text evidence="1">Belongs to the iron/manganese superoxide dismutase family.</text>
</comment>
<dbReference type="Proteomes" id="UP000020681">
    <property type="component" value="Unassembled WGS sequence"/>
</dbReference>
<keyword evidence="4" id="KW-0560">Oxidoreductase</keyword>
<dbReference type="InterPro" id="IPR036314">
    <property type="entry name" value="SOD_C_sf"/>
</dbReference>
<evidence type="ECO:0000313" key="8">
    <source>
        <dbReference type="Proteomes" id="UP000020681"/>
    </source>
</evidence>
<dbReference type="PANTHER" id="PTHR11404">
    <property type="entry name" value="SUPEROXIDE DISMUTASE 2"/>
    <property type="match status" value="1"/>
</dbReference>
<evidence type="ECO:0000259" key="6">
    <source>
        <dbReference type="Pfam" id="PF02777"/>
    </source>
</evidence>
<dbReference type="Pfam" id="PF02777">
    <property type="entry name" value="Sod_Fe_C"/>
    <property type="match status" value="1"/>
</dbReference>
<evidence type="ECO:0000313" key="7">
    <source>
        <dbReference type="EMBL" id="EUA85421.1"/>
    </source>
</evidence>
<dbReference type="InterPro" id="IPR050265">
    <property type="entry name" value="Fe/Mn_Superoxide_Dismutase"/>
</dbReference>
<accession>A0ABN0QLE2</accession>
<dbReference type="PANTHER" id="PTHR11404:SF6">
    <property type="entry name" value="SUPEROXIDE DISMUTASE [MN], MITOCHONDRIAL"/>
    <property type="match status" value="1"/>
</dbReference>
<comment type="caution">
    <text evidence="7">The sequence shown here is derived from an EMBL/GenBank/DDBJ whole genome shotgun (WGS) entry which is preliminary data.</text>
</comment>
<evidence type="ECO:0000256" key="5">
    <source>
        <dbReference type="ARBA" id="ARBA00049204"/>
    </source>
</evidence>
<dbReference type="InterPro" id="IPR019832">
    <property type="entry name" value="Mn/Fe_SOD_C"/>
</dbReference>
<feature type="domain" description="Manganese/iron superoxide dismutase C-terminal" evidence="6">
    <location>
        <begin position="1"/>
        <end position="33"/>
    </location>
</feature>
<evidence type="ECO:0000256" key="1">
    <source>
        <dbReference type="ARBA" id="ARBA00008714"/>
    </source>
</evidence>
<dbReference type="EMBL" id="JAOL01000190">
    <property type="protein sequence ID" value="EUA85421.1"/>
    <property type="molecule type" value="Genomic_DNA"/>
</dbReference>
<dbReference type="EC" id="1.15.1.1" evidence="2"/>